<reference evidence="1 2" key="1">
    <citation type="journal article" date="2014" name="PLoS Genet.">
        <title>The Genome of Spironucleus salmonicida Highlights a Fish Pathogen Adapted to Fluctuating Environments.</title>
        <authorList>
            <person name="Xu F."/>
            <person name="Jerlstrom-Hultqvist J."/>
            <person name="Einarsson E."/>
            <person name="Astvaldsson A."/>
            <person name="Svard S.G."/>
            <person name="Andersson J.O."/>
        </authorList>
    </citation>
    <scope>NUCLEOTIDE SEQUENCE [LARGE SCALE GENOMIC DNA]</scope>
    <source>
        <strain evidence="1 2">ATCC 50377</strain>
    </source>
</reference>
<evidence type="ECO:0000313" key="2">
    <source>
        <dbReference type="Proteomes" id="UP000018208"/>
    </source>
</evidence>
<dbReference type="AlphaFoldDB" id="A0A9P8RYU9"/>
<organism evidence="1 2">
    <name type="scientific">Spironucleus salmonicida</name>
    <dbReference type="NCBI Taxonomy" id="348837"/>
    <lineage>
        <taxon>Eukaryota</taxon>
        <taxon>Metamonada</taxon>
        <taxon>Diplomonadida</taxon>
        <taxon>Hexamitidae</taxon>
        <taxon>Hexamitinae</taxon>
        <taxon>Spironucleus</taxon>
    </lineage>
</organism>
<sequence>MRKHLSNKSSFSIRDLDRYTNTLLEILMAIATVNIILKSFQNTSDQEQFFEYASIVEITDALLVTTIHAQCRSHQIIDQEKRIESFAYHQM</sequence>
<gene>
    <name evidence="1" type="ORF">SS50377_24277</name>
</gene>
<accession>A0A9P8RYU9</accession>
<protein>
    <submittedName>
        <fullName evidence="1">Uncharacterized protein</fullName>
    </submittedName>
</protein>
<evidence type="ECO:0000313" key="1">
    <source>
        <dbReference type="EMBL" id="KAH0574322.1"/>
    </source>
</evidence>
<name>A0A9P8RYU9_9EUKA</name>
<keyword evidence="2" id="KW-1185">Reference proteome</keyword>
<dbReference type="Proteomes" id="UP000018208">
    <property type="component" value="Unassembled WGS sequence"/>
</dbReference>
<dbReference type="RefSeq" id="XP_067765095.1">
    <property type="nucleotide sequence ID" value="XM_067908121.1"/>
</dbReference>
<comment type="caution">
    <text evidence="1">The sequence shown here is derived from an EMBL/GenBank/DDBJ whole genome shotgun (WGS) entry which is preliminary data.</text>
</comment>
<dbReference type="EMBL" id="AUWU02000004">
    <property type="protein sequence ID" value="KAH0574322.1"/>
    <property type="molecule type" value="Genomic_DNA"/>
</dbReference>
<dbReference type="KEGG" id="ssao:94298300"/>
<dbReference type="GeneID" id="94298300"/>
<proteinExistence type="predicted"/>